<dbReference type="PANTHER" id="PTHR46641:SF25">
    <property type="entry name" value="CNMAMIDE RECEPTOR-RELATED"/>
    <property type="match status" value="1"/>
</dbReference>
<dbReference type="Proteomes" id="UP001283361">
    <property type="component" value="Unassembled WGS sequence"/>
</dbReference>
<feature type="compositionally biased region" description="Polar residues" evidence="5">
    <location>
        <begin position="441"/>
        <end position="463"/>
    </location>
</feature>
<evidence type="ECO:0000313" key="8">
    <source>
        <dbReference type="EMBL" id="KAK3798053.1"/>
    </source>
</evidence>
<evidence type="ECO:0000256" key="6">
    <source>
        <dbReference type="SAM" id="Phobius"/>
    </source>
</evidence>
<feature type="transmembrane region" description="Helical" evidence="6">
    <location>
        <begin position="156"/>
        <end position="178"/>
    </location>
</feature>
<dbReference type="Gene3D" id="1.20.1070.10">
    <property type="entry name" value="Rhodopsin 7-helix transmembrane proteins"/>
    <property type="match status" value="2"/>
</dbReference>
<sequence>MSTTVNISFDLDPNLFDNTTDDHGCDEDWAWNRLDRSLLTALSALIIMIGTTGNTIAYFVLIQKSYKNNVMASALRYLAIMDNIILWTIVLELFCKSMIGFELSLLSSTLCILFHFYTLMMTSFDNWLLVTITLTRLIHLMCPFKTQVICSKFNYYSLTILINLIVVGVHGGVTISILSRGNLSQKHKYYSCYVISSRAEAENMFHLIANVTINVLAPGCLLLAFNCMIGQELTKMEEREKMLKNRPHVQFDETSVKREDVELEKGSEFTSKTTNSSTNAMAYELERSTVMTALKVDRGENDAICSSRQLPNVLDKIYSTDESQEEGNVDFEGVFSNDWLLLEEDRFRRHPIRRGLCLKKSGYKCVDKTWVIQNFFKKGADASQNAKSPTLTTAASDLLSSDGTKITAITMSNISVKSQAPGILPNAEIRVLADHEKAVKRQSNTSLRTTPSKNVDSPQSSSRGAWGTLHRVSFVLKQPINLDSESWPSSSDNQDQRDVSYRERVFGQIGTDRTYDPGNASPYSPDLNKGVTSVKKDSRIQSLTRLLMMASSVFLIVNMPYWTYHLFAKSWRSDGDPGCAYRRFVTHLLLLLRYSNHSLNFFFYCASGSRFRREFFNWWQSLSLRWI</sequence>
<feature type="transmembrane region" description="Helical" evidence="6">
    <location>
        <begin position="546"/>
        <end position="564"/>
    </location>
</feature>
<accession>A0AAE1B1N1</accession>
<organism evidence="8 9">
    <name type="scientific">Elysia crispata</name>
    <name type="common">lettuce slug</name>
    <dbReference type="NCBI Taxonomy" id="231223"/>
    <lineage>
        <taxon>Eukaryota</taxon>
        <taxon>Metazoa</taxon>
        <taxon>Spiralia</taxon>
        <taxon>Lophotrochozoa</taxon>
        <taxon>Mollusca</taxon>
        <taxon>Gastropoda</taxon>
        <taxon>Heterobranchia</taxon>
        <taxon>Euthyneura</taxon>
        <taxon>Panpulmonata</taxon>
        <taxon>Sacoglossa</taxon>
        <taxon>Placobranchoidea</taxon>
        <taxon>Plakobranchidae</taxon>
        <taxon>Elysia</taxon>
    </lineage>
</organism>
<dbReference type="InterPro" id="IPR017452">
    <property type="entry name" value="GPCR_Rhodpsn_7TM"/>
</dbReference>
<evidence type="ECO:0000259" key="7">
    <source>
        <dbReference type="PROSITE" id="PS50262"/>
    </source>
</evidence>
<dbReference type="Pfam" id="PF00001">
    <property type="entry name" value="7tm_1"/>
    <property type="match status" value="1"/>
</dbReference>
<dbReference type="EMBL" id="JAWDGP010000724">
    <property type="protein sequence ID" value="KAK3798053.1"/>
    <property type="molecule type" value="Genomic_DNA"/>
</dbReference>
<dbReference type="GO" id="GO:0004930">
    <property type="term" value="F:G protein-coupled receptor activity"/>
    <property type="evidence" value="ECO:0007669"/>
    <property type="project" value="InterPro"/>
</dbReference>
<dbReference type="AlphaFoldDB" id="A0AAE1B1N1"/>
<dbReference type="PROSITE" id="PS50262">
    <property type="entry name" value="G_PROTEIN_RECEP_F1_2"/>
    <property type="match status" value="1"/>
</dbReference>
<evidence type="ECO:0000256" key="4">
    <source>
        <dbReference type="ARBA" id="ARBA00023136"/>
    </source>
</evidence>
<comment type="subcellular location">
    <subcellularLocation>
        <location evidence="1">Membrane</location>
    </subcellularLocation>
</comment>
<gene>
    <name evidence="8" type="ORF">RRG08_034613</name>
</gene>
<evidence type="ECO:0000256" key="3">
    <source>
        <dbReference type="ARBA" id="ARBA00022989"/>
    </source>
</evidence>
<feature type="transmembrane region" description="Helical" evidence="6">
    <location>
        <begin position="38"/>
        <end position="62"/>
    </location>
</feature>
<keyword evidence="4 6" id="KW-0472">Membrane</keyword>
<dbReference type="InterPro" id="IPR000276">
    <property type="entry name" value="GPCR_Rhodpsn"/>
</dbReference>
<protein>
    <recommendedName>
        <fullName evidence="7">G-protein coupled receptors family 1 profile domain-containing protein</fullName>
    </recommendedName>
</protein>
<reference evidence="8" key="1">
    <citation type="journal article" date="2023" name="G3 (Bethesda)">
        <title>A reference genome for the long-term kleptoplast-retaining sea slug Elysia crispata morphotype clarki.</title>
        <authorList>
            <person name="Eastman K.E."/>
            <person name="Pendleton A.L."/>
            <person name="Shaikh M.A."/>
            <person name="Suttiyut T."/>
            <person name="Ogas R."/>
            <person name="Tomko P."/>
            <person name="Gavelis G."/>
            <person name="Widhalm J.R."/>
            <person name="Wisecaver J.H."/>
        </authorList>
    </citation>
    <scope>NUCLEOTIDE SEQUENCE</scope>
    <source>
        <strain evidence="8">ECLA1</strain>
    </source>
</reference>
<keyword evidence="2 6" id="KW-0812">Transmembrane</keyword>
<feature type="region of interest" description="Disordered" evidence="5">
    <location>
        <begin position="510"/>
        <end position="530"/>
    </location>
</feature>
<dbReference type="GO" id="GO:0016020">
    <property type="term" value="C:membrane"/>
    <property type="evidence" value="ECO:0007669"/>
    <property type="project" value="UniProtKB-SubCell"/>
</dbReference>
<evidence type="ECO:0000256" key="5">
    <source>
        <dbReference type="SAM" id="MobiDB-lite"/>
    </source>
</evidence>
<keyword evidence="3 6" id="KW-1133">Transmembrane helix</keyword>
<name>A0AAE1B1N1_9GAST</name>
<keyword evidence="9" id="KW-1185">Reference proteome</keyword>
<evidence type="ECO:0000256" key="2">
    <source>
        <dbReference type="ARBA" id="ARBA00022692"/>
    </source>
</evidence>
<feature type="transmembrane region" description="Helical" evidence="6">
    <location>
        <begin position="74"/>
        <end position="94"/>
    </location>
</feature>
<proteinExistence type="predicted"/>
<feature type="domain" description="G-protein coupled receptors family 1 profile" evidence="7">
    <location>
        <begin position="53"/>
        <end position="604"/>
    </location>
</feature>
<feature type="transmembrane region" description="Helical" evidence="6">
    <location>
        <begin position="584"/>
        <end position="606"/>
    </location>
</feature>
<dbReference type="InterPro" id="IPR052954">
    <property type="entry name" value="GPCR-Ligand_Int"/>
</dbReference>
<dbReference type="PRINTS" id="PR00237">
    <property type="entry name" value="GPCRRHODOPSN"/>
</dbReference>
<feature type="transmembrane region" description="Helical" evidence="6">
    <location>
        <begin position="207"/>
        <end position="229"/>
    </location>
</feature>
<dbReference type="PANTHER" id="PTHR46641">
    <property type="entry name" value="FMRFAMIDE RECEPTOR-RELATED"/>
    <property type="match status" value="1"/>
</dbReference>
<feature type="region of interest" description="Disordered" evidence="5">
    <location>
        <begin position="440"/>
        <end position="464"/>
    </location>
</feature>
<evidence type="ECO:0000313" key="9">
    <source>
        <dbReference type="Proteomes" id="UP001283361"/>
    </source>
</evidence>
<evidence type="ECO:0000256" key="1">
    <source>
        <dbReference type="ARBA" id="ARBA00004370"/>
    </source>
</evidence>
<dbReference type="SUPFAM" id="SSF81321">
    <property type="entry name" value="Family A G protein-coupled receptor-like"/>
    <property type="match status" value="1"/>
</dbReference>
<comment type="caution">
    <text evidence="8">The sequence shown here is derived from an EMBL/GenBank/DDBJ whole genome shotgun (WGS) entry which is preliminary data.</text>
</comment>